<name>A0A1J1IXC9_9DIPT</name>
<dbReference type="AlphaFoldDB" id="A0A1J1IXC9"/>
<dbReference type="OrthoDB" id="687730at2759"/>
<evidence type="ECO:0000313" key="3">
    <source>
        <dbReference type="Proteomes" id="UP000183832"/>
    </source>
</evidence>
<evidence type="ECO:0000259" key="1">
    <source>
        <dbReference type="PROSITE" id="PS50006"/>
    </source>
</evidence>
<dbReference type="SUPFAM" id="SSF49879">
    <property type="entry name" value="SMAD/FHA domain"/>
    <property type="match status" value="1"/>
</dbReference>
<organism evidence="2 3">
    <name type="scientific">Clunio marinus</name>
    <dbReference type="NCBI Taxonomy" id="568069"/>
    <lineage>
        <taxon>Eukaryota</taxon>
        <taxon>Metazoa</taxon>
        <taxon>Ecdysozoa</taxon>
        <taxon>Arthropoda</taxon>
        <taxon>Hexapoda</taxon>
        <taxon>Insecta</taxon>
        <taxon>Pterygota</taxon>
        <taxon>Neoptera</taxon>
        <taxon>Endopterygota</taxon>
        <taxon>Diptera</taxon>
        <taxon>Nematocera</taxon>
        <taxon>Chironomoidea</taxon>
        <taxon>Chironomidae</taxon>
        <taxon>Clunio</taxon>
    </lineage>
</organism>
<dbReference type="EMBL" id="CVRI01000063">
    <property type="protein sequence ID" value="CRL04807.1"/>
    <property type="molecule type" value="Genomic_DNA"/>
</dbReference>
<dbReference type="InterPro" id="IPR000253">
    <property type="entry name" value="FHA_dom"/>
</dbReference>
<reference evidence="2 3" key="1">
    <citation type="submission" date="2015-04" db="EMBL/GenBank/DDBJ databases">
        <authorList>
            <person name="Syromyatnikov M.Y."/>
            <person name="Popov V.N."/>
        </authorList>
    </citation>
    <scope>NUCLEOTIDE SEQUENCE [LARGE SCALE GENOMIC DNA]</scope>
</reference>
<dbReference type="PROSITE" id="PS50006">
    <property type="entry name" value="FHA_DOMAIN"/>
    <property type="match status" value="1"/>
</dbReference>
<dbReference type="CDD" id="cd00060">
    <property type="entry name" value="FHA"/>
    <property type="match status" value="1"/>
</dbReference>
<gene>
    <name evidence="2" type="primary">FHA family containing protein</name>
    <name evidence="2" type="ORF">CLUMA_CG017860</name>
</gene>
<dbReference type="Pfam" id="PF00498">
    <property type="entry name" value="FHA"/>
    <property type="match status" value="1"/>
</dbReference>
<keyword evidence="3" id="KW-1185">Reference proteome</keyword>
<evidence type="ECO:0000313" key="2">
    <source>
        <dbReference type="EMBL" id="CRL04807.1"/>
    </source>
</evidence>
<dbReference type="InterPro" id="IPR008984">
    <property type="entry name" value="SMAD_FHA_dom_sf"/>
</dbReference>
<dbReference type="Gene3D" id="2.60.200.20">
    <property type="match status" value="1"/>
</dbReference>
<proteinExistence type="predicted"/>
<protein>
    <submittedName>
        <fullName evidence="2">CLUMA_CG017860, isoform A</fullName>
    </submittedName>
</protein>
<dbReference type="Proteomes" id="UP000183832">
    <property type="component" value="Unassembled WGS sequence"/>
</dbReference>
<sequence length="146" mass="17001">MNQQISSSAYLFRYGPFMNQKNILLNHEEGGLLIGRCSSVSLPSQYVSRNHIKIWWSEGKWFITDLNSFNGTFIYQNESEVRLNPNEIVEIFDGAIIGFGFYPSVWCKHENNINNPEYFVYQLQNSRSLEINELCDAFAMQVRLES</sequence>
<accession>A0A1J1IXC9</accession>
<feature type="domain" description="FHA" evidence="1">
    <location>
        <begin position="32"/>
        <end position="74"/>
    </location>
</feature>